<gene>
    <name evidence="1" type="ORF">CLIB1444_02S17150</name>
</gene>
<accession>A0ACA9Y4A7</accession>
<name>A0ACA9Y4A7_9ASCO</name>
<dbReference type="EMBL" id="CALSDN010000002">
    <property type="protein sequence ID" value="CAH6719816.1"/>
    <property type="molecule type" value="Genomic_DNA"/>
</dbReference>
<evidence type="ECO:0000313" key="2">
    <source>
        <dbReference type="Proteomes" id="UP001152531"/>
    </source>
</evidence>
<keyword evidence="2" id="KW-1185">Reference proteome</keyword>
<dbReference type="Proteomes" id="UP001152531">
    <property type="component" value="Unassembled WGS sequence"/>
</dbReference>
<organism evidence="1 2">
    <name type="scientific">[Candida] jaroonii</name>
    <dbReference type="NCBI Taxonomy" id="467808"/>
    <lineage>
        <taxon>Eukaryota</taxon>
        <taxon>Fungi</taxon>
        <taxon>Dikarya</taxon>
        <taxon>Ascomycota</taxon>
        <taxon>Saccharomycotina</taxon>
        <taxon>Pichiomycetes</taxon>
        <taxon>Debaryomycetaceae</taxon>
        <taxon>Yamadazyma</taxon>
    </lineage>
</organism>
<evidence type="ECO:0000313" key="1">
    <source>
        <dbReference type="EMBL" id="CAH6719816.1"/>
    </source>
</evidence>
<protein>
    <submittedName>
        <fullName evidence="1">Uncharacterized protein</fullName>
    </submittedName>
</protein>
<reference evidence="1" key="1">
    <citation type="submission" date="2022-06" db="EMBL/GenBank/DDBJ databases">
        <authorList>
            <person name="Legras J.-L."/>
            <person name="Devillers H."/>
            <person name="Grondin C."/>
        </authorList>
    </citation>
    <scope>NUCLEOTIDE SEQUENCE</scope>
    <source>
        <strain evidence="1">CLIB 1444</strain>
    </source>
</reference>
<sequence>MSCDVGDKKGENRRLSSKSRKLNVPKKKKSFLILSAAVSLTVKLLNLEKNYSRHDSNFSLYGIALIFWKTIYSPFLPLEKNSHYQIINSKMQFKSVLVALTAITAVSAANASNGTNGSNGSGDDDSGAALVSTGLLGAGIAGAVALLL</sequence>
<comment type="caution">
    <text evidence="1">The sequence shown here is derived from an EMBL/GenBank/DDBJ whole genome shotgun (WGS) entry which is preliminary data.</text>
</comment>
<proteinExistence type="predicted"/>